<evidence type="ECO:0000259" key="3">
    <source>
        <dbReference type="PROSITE" id="PS50835"/>
    </source>
</evidence>
<evidence type="ECO:0000313" key="4">
    <source>
        <dbReference type="Ensembl" id="ENSSFAP00005038754.1"/>
    </source>
</evidence>
<dbReference type="InterPro" id="IPR011162">
    <property type="entry name" value="MHC_I/II-like_Ag-recog"/>
</dbReference>
<dbReference type="FunFam" id="3.30.500.10:FF:000001">
    <property type="entry name" value="H-2 class I histocompatibility antigen, alpha chain"/>
    <property type="match status" value="1"/>
</dbReference>
<dbReference type="GO" id="GO:0009897">
    <property type="term" value="C:external side of plasma membrane"/>
    <property type="evidence" value="ECO:0007669"/>
    <property type="project" value="TreeGrafter"/>
</dbReference>
<comment type="similarity">
    <text evidence="2">Belongs to the MHC class I family.</text>
</comment>
<evidence type="ECO:0000256" key="2">
    <source>
        <dbReference type="RuleBase" id="RU004439"/>
    </source>
</evidence>
<dbReference type="PROSITE" id="PS50835">
    <property type="entry name" value="IG_LIKE"/>
    <property type="match status" value="1"/>
</dbReference>
<dbReference type="AlphaFoldDB" id="A0A672IC54"/>
<protein>
    <recommendedName>
        <fullName evidence="3">Ig-like domain-containing protein</fullName>
    </recommendedName>
</protein>
<dbReference type="Ensembl" id="ENSSFAT00005040194.1">
    <property type="protein sequence ID" value="ENSSFAP00005038754.1"/>
    <property type="gene ID" value="ENSSFAG00005018928.1"/>
</dbReference>
<dbReference type="PANTHER" id="PTHR16675:SF237">
    <property type="entry name" value="MHC CLASS I ANTIGEN TRANSCRIPT VARIANT 1-RELATED"/>
    <property type="match status" value="1"/>
</dbReference>
<dbReference type="InterPro" id="IPR003597">
    <property type="entry name" value="Ig_C1-set"/>
</dbReference>
<dbReference type="SMART" id="SM00407">
    <property type="entry name" value="IGc1"/>
    <property type="match status" value="1"/>
</dbReference>
<accession>A0A672IC54</accession>
<dbReference type="InterPro" id="IPR036179">
    <property type="entry name" value="Ig-like_dom_sf"/>
</dbReference>
<dbReference type="InterPro" id="IPR037055">
    <property type="entry name" value="MHC_I-like_Ag-recog_sf"/>
</dbReference>
<dbReference type="Proteomes" id="UP000472267">
    <property type="component" value="Chromosome 22"/>
</dbReference>
<dbReference type="InParanoid" id="A0A672IC54"/>
<dbReference type="InterPro" id="IPR011161">
    <property type="entry name" value="MHC_I-like_Ag-recog"/>
</dbReference>
<feature type="domain" description="Ig-like" evidence="3">
    <location>
        <begin position="204"/>
        <end position="289"/>
    </location>
</feature>
<evidence type="ECO:0000256" key="1">
    <source>
        <dbReference type="ARBA" id="ARBA00023180"/>
    </source>
</evidence>
<dbReference type="InterPro" id="IPR007110">
    <property type="entry name" value="Ig-like_dom"/>
</dbReference>
<dbReference type="GO" id="GO:0005615">
    <property type="term" value="C:extracellular space"/>
    <property type="evidence" value="ECO:0007669"/>
    <property type="project" value="TreeGrafter"/>
</dbReference>
<keyword evidence="1" id="KW-0325">Glycoprotein</keyword>
<dbReference type="InterPro" id="IPR001039">
    <property type="entry name" value="MHC_I_a_a1/a2"/>
</dbReference>
<reference evidence="4" key="1">
    <citation type="submission" date="2019-06" db="EMBL/GenBank/DDBJ databases">
        <authorList>
            <consortium name="Wellcome Sanger Institute Data Sharing"/>
        </authorList>
    </citation>
    <scope>NUCLEOTIDE SEQUENCE [LARGE SCALE GENOMIC DNA]</scope>
</reference>
<organism evidence="4 5">
    <name type="scientific">Salarias fasciatus</name>
    <name type="common">Jewelled blenny</name>
    <name type="synonym">Blennius fasciatus</name>
    <dbReference type="NCBI Taxonomy" id="181472"/>
    <lineage>
        <taxon>Eukaryota</taxon>
        <taxon>Metazoa</taxon>
        <taxon>Chordata</taxon>
        <taxon>Craniata</taxon>
        <taxon>Vertebrata</taxon>
        <taxon>Euteleostomi</taxon>
        <taxon>Actinopterygii</taxon>
        <taxon>Neopterygii</taxon>
        <taxon>Teleostei</taxon>
        <taxon>Neoteleostei</taxon>
        <taxon>Acanthomorphata</taxon>
        <taxon>Ovalentaria</taxon>
        <taxon>Blenniimorphae</taxon>
        <taxon>Blenniiformes</taxon>
        <taxon>Blennioidei</taxon>
        <taxon>Blenniidae</taxon>
        <taxon>Salariinae</taxon>
        <taxon>Salarias</taxon>
    </lineage>
</organism>
<dbReference type="PRINTS" id="PR01638">
    <property type="entry name" value="MHCCLASSI"/>
</dbReference>
<dbReference type="InterPro" id="IPR050208">
    <property type="entry name" value="MHC_class-I_related"/>
</dbReference>
<dbReference type="Pfam" id="PF00129">
    <property type="entry name" value="MHC_I"/>
    <property type="match status" value="1"/>
</dbReference>
<dbReference type="Gene3D" id="2.60.40.10">
    <property type="entry name" value="Immunoglobulins"/>
    <property type="match status" value="1"/>
</dbReference>
<dbReference type="Pfam" id="PF07654">
    <property type="entry name" value="C1-set"/>
    <property type="match status" value="1"/>
</dbReference>
<keyword evidence="5" id="KW-1185">Reference proteome</keyword>
<name>A0A672IC54_SALFA</name>
<dbReference type="InterPro" id="IPR013783">
    <property type="entry name" value="Ig-like_fold"/>
</dbReference>
<sequence length="395" mass="45196">TLMSILLSHLKRGLPLSLPVIHSMKFFYTGSSQVPNFPEFVEVGFVDGLQIEHYDSNSRRFVPKQDWMNKITEEEPQFWEEQTGRGLGHQQTFKAYIEIMKQRFNQTGGVHIFQRMHSCEWDDETDEVSGFHQYGYDGEDFIVYDLKTETWIAPVQQAVPTKHQWDNDKALLAVFKNYHSTECVDWLKKFVEFGRSSLMRKDLPSVSLLQKTPSSPLTCHATGFYPDRADLFWKKDEEELHEDVVRGEILPNHDGSFQMSADLDLSGLQDEDWGRYSCEFHLAGGQEVSKRLDKRDIRTNWKTNDGVQFVVEVNTQGLETVHCLNVLLDVHQRVWKCPPEVHHHLLRLTAVQAQQVVLTPVHRVSETVSVGVGQEGPVKLAVAQGGGGVSWVGDM</sequence>
<dbReference type="SUPFAM" id="SSF48726">
    <property type="entry name" value="Immunoglobulin"/>
    <property type="match status" value="1"/>
</dbReference>
<dbReference type="Gene3D" id="3.30.500.10">
    <property type="entry name" value="MHC class I-like antigen recognition-like"/>
    <property type="match status" value="1"/>
</dbReference>
<dbReference type="PANTHER" id="PTHR16675">
    <property type="entry name" value="MHC CLASS I-RELATED"/>
    <property type="match status" value="1"/>
</dbReference>
<dbReference type="GO" id="GO:0006955">
    <property type="term" value="P:immune response"/>
    <property type="evidence" value="ECO:0007669"/>
    <property type="project" value="TreeGrafter"/>
</dbReference>
<reference evidence="4" key="2">
    <citation type="submission" date="2025-08" db="UniProtKB">
        <authorList>
            <consortium name="Ensembl"/>
        </authorList>
    </citation>
    <scope>IDENTIFICATION</scope>
</reference>
<proteinExistence type="inferred from homology"/>
<reference evidence="4" key="3">
    <citation type="submission" date="2025-09" db="UniProtKB">
        <authorList>
            <consortium name="Ensembl"/>
        </authorList>
    </citation>
    <scope>IDENTIFICATION</scope>
</reference>
<dbReference type="SUPFAM" id="SSF54452">
    <property type="entry name" value="MHC antigen-recognition domain"/>
    <property type="match status" value="1"/>
</dbReference>
<evidence type="ECO:0000313" key="5">
    <source>
        <dbReference type="Proteomes" id="UP000472267"/>
    </source>
</evidence>